<accession>A0A1D7QYU8</accession>
<keyword evidence="2" id="KW-0238">DNA-binding</keyword>
<dbReference type="PANTHER" id="PTHR33154">
    <property type="entry name" value="TRANSCRIPTIONAL REGULATOR, ARSR FAMILY"/>
    <property type="match status" value="1"/>
</dbReference>
<dbReference type="Proteomes" id="UP000094463">
    <property type="component" value="Chromosome"/>
</dbReference>
<dbReference type="STRING" id="632773.BBEV_2847"/>
<dbReference type="EMBL" id="CP012502">
    <property type="protein sequence ID" value="AOM84172.1"/>
    <property type="molecule type" value="Genomic_DNA"/>
</dbReference>
<dbReference type="SUPFAM" id="SSF46785">
    <property type="entry name" value="Winged helix' DNA-binding domain"/>
    <property type="match status" value="1"/>
</dbReference>
<evidence type="ECO:0000259" key="4">
    <source>
        <dbReference type="PROSITE" id="PS50987"/>
    </source>
</evidence>
<dbReference type="KEGG" id="bbev:BBEV_2847"/>
<name>A0A1D7QYU8_9BACI</name>
<evidence type="ECO:0000256" key="1">
    <source>
        <dbReference type="ARBA" id="ARBA00023015"/>
    </source>
</evidence>
<evidence type="ECO:0000256" key="3">
    <source>
        <dbReference type="ARBA" id="ARBA00023163"/>
    </source>
</evidence>
<dbReference type="InterPro" id="IPR036390">
    <property type="entry name" value="WH_DNA-bd_sf"/>
</dbReference>
<dbReference type="PROSITE" id="PS50987">
    <property type="entry name" value="HTH_ARSR_2"/>
    <property type="match status" value="1"/>
</dbReference>
<evidence type="ECO:0000256" key="2">
    <source>
        <dbReference type="ARBA" id="ARBA00023125"/>
    </source>
</evidence>
<dbReference type="Pfam" id="PF01022">
    <property type="entry name" value="HTH_5"/>
    <property type="match status" value="1"/>
</dbReference>
<dbReference type="GO" id="GO:0003677">
    <property type="term" value="F:DNA binding"/>
    <property type="evidence" value="ECO:0007669"/>
    <property type="project" value="UniProtKB-KW"/>
</dbReference>
<dbReference type="Gene3D" id="1.10.10.10">
    <property type="entry name" value="Winged helix-like DNA-binding domain superfamily/Winged helix DNA-binding domain"/>
    <property type="match status" value="1"/>
</dbReference>
<dbReference type="PRINTS" id="PR00778">
    <property type="entry name" value="HTHARSR"/>
</dbReference>
<dbReference type="AlphaFoldDB" id="A0A1D7QYU8"/>
<dbReference type="RefSeq" id="WP_069366076.1">
    <property type="nucleotide sequence ID" value="NZ_CP012502.1"/>
</dbReference>
<evidence type="ECO:0000313" key="5">
    <source>
        <dbReference type="EMBL" id="AOM84172.1"/>
    </source>
</evidence>
<protein>
    <submittedName>
        <fullName evidence="5">Transcriptional regulator, ArsR family</fullName>
    </submittedName>
</protein>
<sequence>MSAPAAENLNVYTSLFQQISDKTRLKILLYLHEEELCVCNLMDLLQVSQPSVSQHLRKLRDAGIIQVRKQGQWKYYRMNMDFPQYSVLLKLINDMPSLKGEIERLKQDERRITCTM</sequence>
<dbReference type="InterPro" id="IPR036388">
    <property type="entry name" value="WH-like_DNA-bd_sf"/>
</dbReference>
<evidence type="ECO:0000313" key="6">
    <source>
        <dbReference type="Proteomes" id="UP000094463"/>
    </source>
</evidence>
<organism evidence="5 6">
    <name type="scientific">Salisediminibacterium beveridgei</name>
    <dbReference type="NCBI Taxonomy" id="632773"/>
    <lineage>
        <taxon>Bacteria</taxon>
        <taxon>Bacillati</taxon>
        <taxon>Bacillota</taxon>
        <taxon>Bacilli</taxon>
        <taxon>Bacillales</taxon>
        <taxon>Bacillaceae</taxon>
        <taxon>Salisediminibacterium</taxon>
    </lineage>
</organism>
<proteinExistence type="predicted"/>
<reference evidence="5 6" key="1">
    <citation type="submission" date="2015-08" db="EMBL/GenBank/DDBJ databases">
        <title>The complete genome sequence of Bacillus beveridgei MLTeJB.</title>
        <authorList>
            <person name="Hanson T.E."/>
            <person name="Mesa C."/>
            <person name="Basesman S.M."/>
            <person name="Oremland R.S."/>
        </authorList>
    </citation>
    <scope>NUCLEOTIDE SEQUENCE [LARGE SCALE GENOMIC DNA]</scope>
    <source>
        <strain evidence="5 6">MLTeJB</strain>
    </source>
</reference>
<dbReference type="NCBIfam" id="NF033788">
    <property type="entry name" value="HTH_metalloreg"/>
    <property type="match status" value="1"/>
</dbReference>
<keyword evidence="6" id="KW-1185">Reference proteome</keyword>
<dbReference type="OrthoDB" id="9798835at2"/>
<keyword evidence="3" id="KW-0804">Transcription</keyword>
<dbReference type="InterPro" id="IPR051081">
    <property type="entry name" value="HTH_MetalResp_TranReg"/>
</dbReference>
<feature type="domain" description="HTH arsR-type" evidence="4">
    <location>
        <begin position="4"/>
        <end position="99"/>
    </location>
</feature>
<dbReference type="InterPro" id="IPR001845">
    <property type="entry name" value="HTH_ArsR_DNA-bd_dom"/>
</dbReference>
<dbReference type="PANTHER" id="PTHR33154:SF18">
    <property type="entry name" value="ARSENICAL RESISTANCE OPERON REPRESSOR"/>
    <property type="match status" value="1"/>
</dbReference>
<dbReference type="GO" id="GO:0003700">
    <property type="term" value="F:DNA-binding transcription factor activity"/>
    <property type="evidence" value="ECO:0007669"/>
    <property type="project" value="InterPro"/>
</dbReference>
<gene>
    <name evidence="5" type="primary">arsR-3</name>
    <name evidence="5" type="ORF">BBEV_2847</name>
</gene>
<keyword evidence="1" id="KW-0805">Transcription regulation</keyword>
<dbReference type="SMART" id="SM00418">
    <property type="entry name" value="HTH_ARSR"/>
    <property type="match status" value="1"/>
</dbReference>
<dbReference type="CDD" id="cd00090">
    <property type="entry name" value="HTH_ARSR"/>
    <property type="match status" value="1"/>
</dbReference>
<dbReference type="InterPro" id="IPR011991">
    <property type="entry name" value="ArsR-like_HTH"/>
</dbReference>